<keyword evidence="5 12" id="KW-0732">Signal</keyword>
<keyword evidence="7 12" id="KW-1133">Transmembrane helix</keyword>
<evidence type="ECO:0000256" key="1">
    <source>
        <dbReference type="ARBA" id="ARBA00004651"/>
    </source>
</evidence>
<feature type="domain" description="Membrane insertase YidC/Oxa/ALB C-terminal" evidence="14">
    <location>
        <begin position="67"/>
        <end position="262"/>
    </location>
</feature>
<evidence type="ECO:0000256" key="8">
    <source>
        <dbReference type="ARBA" id="ARBA00023136"/>
    </source>
</evidence>
<keyword evidence="3 12" id="KW-1003">Cell membrane</keyword>
<evidence type="ECO:0000256" key="7">
    <source>
        <dbReference type="ARBA" id="ARBA00022989"/>
    </source>
</evidence>
<evidence type="ECO:0000313" key="15">
    <source>
        <dbReference type="EMBL" id="OIK20639.1"/>
    </source>
</evidence>
<dbReference type="InterPro" id="IPR028055">
    <property type="entry name" value="YidC/Oxa/ALB_C"/>
</dbReference>
<evidence type="ECO:0000256" key="9">
    <source>
        <dbReference type="ARBA" id="ARBA00023139"/>
    </source>
</evidence>
<keyword evidence="8 12" id="KW-0472">Membrane</keyword>
<feature type="transmembrane region" description="Helical" evidence="12">
    <location>
        <begin position="175"/>
        <end position="200"/>
    </location>
</feature>
<evidence type="ECO:0000256" key="5">
    <source>
        <dbReference type="ARBA" id="ARBA00022729"/>
    </source>
</evidence>
<dbReference type="HAMAP" id="MF_01811">
    <property type="entry name" value="YidC_type2"/>
    <property type="match status" value="1"/>
</dbReference>
<keyword evidence="6 12" id="KW-0653">Protein transport</keyword>
<evidence type="ECO:0000256" key="11">
    <source>
        <dbReference type="ARBA" id="ARBA00023288"/>
    </source>
</evidence>
<dbReference type="Pfam" id="PF02096">
    <property type="entry name" value="60KD_IMP"/>
    <property type="match status" value="1"/>
</dbReference>
<feature type="transmembrane region" description="Helical" evidence="12">
    <location>
        <begin position="221"/>
        <end position="239"/>
    </location>
</feature>
<evidence type="ECO:0000256" key="10">
    <source>
        <dbReference type="ARBA" id="ARBA00023186"/>
    </source>
</evidence>
<evidence type="ECO:0000256" key="6">
    <source>
        <dbReference type="ARBA" id="ARBA00022927"/>
    </source>
</evidence>
<dbReference type="InterPro" id="IPR047196">
    <property type="entry name" value="YidC_ALB_C"/>
</dbReference>
<reference evidence="15 16" key="1">
    <citation type="submission" date="2016-10" db="EMBL/GenBank/DDBJ databases">
        <authorList>
            <person name="Marach S."/>
            <person name="Prathuangwong S."/>
            <person name="Takikawa Y."/>
            <person name="Dohra H."/>
        </authorList>
    </citation>
    <scope>NUCLEOTIDE SEQUENCE [LARGE SCALE GENOMIC DNA]</scope>
    <source>
        <strain evidence="15 16">K2</strain>
    </source>
</reference>
<evidence type="ECO:0000256" key="2">
    <source>
        <dbReference type="ARBA" id="ARBA00022448"/>
    </source>
</evidence>
<keyword evidence="4 12" id="KW-0812">Transmembrane</keyword>
<evidence type="ECO:0000256" key="4">
    <source>
        <dbReference type="ARBA" id="ARBA00022692"/>
    </source>
</evidence>
<dbReference type="CDD" id="cd20070">
    <property type="entry name" value="5TM_YidC_Alb3"/>
    <property type="match status" value="1"/>
</dbReference>
<evidence type="ECO:0000313" key="16">
    <source>
        <dbReference type="Proteomes" id="UP000180036"/>
    </source>
</evidence>
<feature type="signal peptide" evidence="13">
    <location>
        <begin position="1"/>
        <end position="26"/>
    </location>
</feature>
<dbReference type="InterPro" id="IPR001708">
    <property type="entry name" value="YidC/ALB3/OXA1/COX18"/>
</dbReference>
<dbReference type="AlphaFoldDB" id="A0AAP7N7L3"/>
<dbReference type="EMBL" id="MOEA01000003">
    <property type="protein sequence ID" value="OIK20639.1"/>
    <property type="molecule type" value="Genomic_DNA"/>
</dbReference>
<proteinExistence type="inferred from homology"/>
<dbReference type="RefSeq" id="WP_071348049.1">
    <property type="nucleotide sequence ID" value="NZ_CP032146.1"/>
</dbReference>
<comment type="subcellular location">
    <subcellularLocation>
        <location evidence="1 12">Cell membrane</location>
        <topology evidence="1 12">Multi-pass membrane protein</topology>
    </subcellularLocation>
</comment>
<dbReference type="GO" id="GO:0032977">
    <property type="term" value="F:membrane insertase activity"/>
    <property type="evidence" value="ECO:0007669"/>
    <property type="project" value="InterPro"/>
</dbReference>
<name>A0AAP7N7L3_BACAM</name>
<evidence type="ECO:0000256" key="3">
    <source>
        <dbReference type="ARBA" id="ARBA00022475"/>
    </source>
</evidence>
<accession>A0AAP7N7L3</accession>
<keyword evidence="11" id="KW-0449">Lipoprotein</keyword>
<comment type="similarity">
    <text evidence="12">Belongs to the OXA1/ALB3/YidC family. Type 2 subfamily.</text>
</comment>
<feature type="chain" id="PRO_5042963145" description="Membrane protein insertase YidC" evidence="13">
    <location>
        <begin position="27"/>
        <end position="280"/>
    </location>
</feature>
<comment type="function">
    <text evidence="12">Required for the insertion and/or proper folding and/or complex formation of integral membrane proteins into the membrane. Involved in integration of membrane proteins that insert both dependently and independently of the Sec translocase complex, as well as at least some lipoproteins.</text>
</comment>
<keyword evidence="10 12" id="KW-0143">Chaperone</keyword>
<keyword evidence="9" id="KW-0564">Palmitate</keyword>
<sequence>MSKTYQKWIAFGLFFIVLFTGRSAFAATSQTQTQTGGLGNIGFFHDYLIEPFSALLKGVAGLFHGEYGLSIILVTIIVRIVVLPLFVNQFKKQRVFQEKMAVIKPQVDSIQAKMKKTKDAEKQKELQMEMMKLYREHNLNPMAMGCLPMLVQFPILIGFYYAIRSTPEIASHSFLWFSLGHSDMLVSLCAGAMYFLQAYVSQKLNEKYSPAAQNPAAMQSAKIMVFIFPVMMTVFSLNVPAALPLYWFTSGLFLTVQNVLLQQTHHKKKQAAAQAEPVKS</sequence>
<dbReference type="PANTHER" id="PTHR12428">
    <property type="entry name" value="OXA1"/>
    <property type="match status" value="1"/>
</dbReference>
<feature type="transmembrane region" description="Helical" evidence="12">
    <location>
        <begin position="67"/>
        <end position="87"/>
    </location>
</feature>
<evidence type="ECO:0000256" key="12">
    <source>
        <dbReference type="HAMAP-Rule" id="MF_01811"/>
    </source>
</evidence>
<keyword evidence="2 12" id="KW-0813">Transport</keyword>
<organism evidence="15 16">
    <name type="scientific">Bacillus amyloliquefaciens</name>
    <name type="common">Bacillus velezensis</name>
    <dbReference type="NCBI Taxonomy" id="1390"/>
    <lineage>
        <taxon>Bacteria</taxon>
        <taxon>Bacillati</taxon>
        <taxon>Bacillota</taxon>
        <taxon>Bacilli</taxon>
        <taxon>Bacillales</taxon>
        <taxon>Bacillaceae</taxon>
        <taxon>Bacillus</taxon>
        <taxon>Bacillus amyloliquefaciens group</taxon>
    </lineage>
</organism>
<dbReference type="GO" id="GO:0051205">
    <property type="term" value="P:protein insertion into membrane"/>
    <property type="evidence" value="ECO:0007669"/>
    <property type="project" value="TreeGrafter"/>
</dbReference>
<evidence type="ECO:0000256" key="13">
    <source>
        <dbReference type="SAM" id="SignalP"/>
    </source>
</evidence>
<evidence type="ECO:0000259" key="14">
    <source>
        <dbReference type="Pfam" id="PF02096"/>
    </source>
</evidence>
<protein>
    <recommendedName>
        <fullName evidence="12">Membrane protein insertase YidC</fullName>
    </recommendedName>
    <alternativeName>
        <fullName evidence="12">Foldase YidC</fullName>
    </alternativeName>
    <alternativeName>
        <fullName evidence="12">Membrane integrase YidC</fullName>
    </alternativeName>
    <alternativeName>
        <fullName evidence="12">Membrane protein YidC</fullName>
    </alternativeName>
</protein>
<comment type="caution">
    <text evidence="15">The sequence shown here is derived from an EMBL/GenBank/DDBJ whole genome shotgun (WGS) entry which is preliminary data.</text>
</comment>
<dbReference type="Proteomes" id="UP000180036">
    <property type="component" value="Unassembled WGS sequence"/>
</dbReference>
<dbReference type="InterPro" id="IPR023060">
    <property type="entry name" value="YidC/YidC1/YidC2_Firmicutes"/>
</dbReference>
<dbReference type="GO" id="GO:0005886">
    <property type="term" value="C:plasma membrane"/>
    <property type="evidence" value="ECO:0007669"/>
    <property type="project" value="UniProtKB-SubCell"/>
</dbReference>
<feature type="transmembrane region" description="Helical" evidence="12">
    <location>
        <begin position="139"/>
        <end position="163"/>
    </location>
</feature>
<dbReference type="NCBIfam" id="TIGR03592">
    <property type="entry name" value="yidC_oxa1_cterm"/>
    <property type="match status" value="1"/>
</dbReference>
<dbReference type="GO" id="GO:0015031">
    <property type="term" value="P:protein transport"/>
    <property type="evidence" value="ECO:0007669"/>
    <property type="project" value="UniProtKB-KW"/>
</dbReference>
<dbReference type="PANTHER" id="PTHR12428:SF65">
    <property type="entry name" value="CYTOCHROME C OXIDASE ASSEMBLY PROTEIN COX18, MITOCHONDRIAL"/>
    <property type="match status" value="1"/>
</dbReference>
<gene>
    <name evidence="12" type="primary">yidC</name>
    <name evidence="15" type="ORF">BKP66_13545</name>
</gene>